<organism evidence="1 2">
    <name type="scientific">Didymella heteroderae</name>
    <dbReference type="NCBI Taxonomy" id="1769908"/>
    <lineage>
        <taxon>Eukaryota</taxon>
        <taxon>Fungi</taxon>
        <taxon>Dikarya</taxon>
        <taxon>Ascomycota</taxon>
        <taxon>Pezizomycotina</taxon>
        <taxon>Dothideomycetes</taxon>
        <taxon>Pleosporomycetidae</taxon>
        <taxon>Pleosporales</taxon>
        <taxon>Pleosporineae</taxon>
        <taxon>Didymellaceae</taxon>
        <taxon>Didymella</taxon>
    </lineage>
</organism>
<evidence type="ECO:0000313" key="1">
    <source>
        <dbReference type="EMBL" id="KAF3037252.1"/>
    </source>
</evidence>
<name>A0A9P5BZA4_9PLEO</name>
<dbReference type="PANTHER" id="PTHR24148">
    <property type="entry name" value="ANKYRIN REPEAT DOMAIN-CONTAINING PROTEIN 39 HOMOLOG-RELATED"/>
    <property type="match status" value="1"/>
</dbReference>
<proteinExistence type="predicted"/>
<comment type="caution">
    <text evidence="1">The sequence shown here is derived from an EMBL/GenBank/DDBJ whole genome shotgun (WGS) entry which is preliminary data.</text>
</comment>
<accession>A0A9P5BZA4</accession>
<dbReference type="OrthoDB" id="194358at2759"/>
<dbReference type="EMBL" id="SWKV01000044">
    <property type="protein sequence ID" value="KAF3037252.1"/>
    <property type="molecule type" value="Genomic_DNA"/>
</dbReference>
<dbReference type="Proteomes" id="UP000758155">
    <property type="component" value="Unassembled WGS sequence"/>
</dbReference>
<protein>
    <submittedName>
        <fullName evidence="1">Uncharacterized protein</fullName>
    </submittedName>
</protein>
<evidence type="ECO:0000313" key="2">
    <source>
        <dbReference type="Proteomes" id="UP000758155"/>
    </source>
</evidence>
<dbReference type="AlphaFoldDB" id="A0A9P5BZA4"/>
<sequence length="331" mass="37689">MWTYFHLSEITIGLSQVNPSSTVDVSRILLDARSLNASEPRDKIFALQGMLKTMGARFVAPDYTTPTEKVYTEATEAAIIHDRTLRILTGITGHRKIDKMPSWVPDYSDSDSITEVDEWEEYQAAGTRSIFPPKVMSTRGELKLEGFAIDRISQLLTAFSIVQDLREPHQLAKELRWPLEQDLLPREEYLDFLRKLALPTWEASKHKWPLASIIRRLLGEVRTAEVSKILAETLHPIRENLIKRFDRKVLCRTHNGRLCLVSIFAKQHDTLALLAGCNLPMVLRAADSDWTLVAPAYIYSTPGSDEARNVMDGSLWTYLHTAETPRQFTVI</sequence>
<gene>
    <name evidence="1" type="ORF">E8E12_007140</name>
</gene>
<dbReference type="InterPro" id="IPR052895">
    <property type="entry name" value="HetReg/Transcr_Mod"/>
</dbReference>
<dbReference type="PANTHER" id="PTHR24148:SF64">
    <property type="entry name" value="HETEROKARYON INCOMPATIBILITY DOMAIN-CONTAINING PROTEIN"/>
    <property type="match status" value="1"/>
</dbReference>
<keyword evidence="2" id="KW-1185">Reference proteome</keyword>
<reference evidence="1" key="1">
    <citation type="submission" date="2019-04" db="EMBL/GenBank/DDBJ databases">
        <title>Sequencing of skin fungus with MAO and IRED activity.</title>
        <authorList>
            <person name="Marsaioli A.J."/>
            <person name="Bonatto J.M.C."/>
            <person name="Reis Junior O."/>
        </authorList>
    </citation>
    <scope>NUCLEOTIDE SEQUENCE</scope>
    <source>
        <strain evidence="1">28M1</strain>
    </source>
</reference>